<keyword evidence="2" id="KW-0812">Transmembrane</keyword>
<dbReference type="InterPro" id="IPR012334">
    <property type="entry name" value="Pectin_lyas_fold"/>
</dbReference>
<evidence type="ECO:0000313" key="6">
    <source>
        <dbReference type="Proteomes" id="UP000245934"/>
    </source>
</evidence>
<feature type="domain" description="CARDB" evidence="4">
    <location>
        <begin position="77"/>
        <end position="170"/>
    </location>
</feature>
<dbReference type="InterPro" id="IPR022441">
    <property type="entry name" value="Para_beta_helix_rpt-2"/>
</dbReference>
<evidence type="ECO:0000259" key="4">
    <source>
        <dbReference type="Pfam" id="PF07705"/>
    </source>
</evidence>
<sequence>MQYRRVIFSYLPVNKGNYRVLAFFFLIFVTAGLVILPVSADEQDKDNLDSGPDVAILDATVKMDISSFEEIPLGTIPDERLVVTITVKNTGNREAPGYKLRSFLVRVGREDEIGTQLGGEITDVRLGAGETRTYSKTSTLPTHLKKGQYRVMVILDTSNYFIEPDTDNNRLLSQNTISPGSFSGAEGSIPVYSPVEITEPGYYTLKRDIDGGNAVNIFKIKSSGVTFDGGGNTIRGLSSGFTTGVYVDGGAAVRDVVIKNLVLENMDAGVWLYKSSNGKVENCVFRNTVNMGLRLDQSHQNEISGNTFEHNSMGLGVFESKDNIIYNNLFKNEHNAVANDNLKNQWNTDLKSGTNIIGGSMIGGNAWFDESGEAGFSVMTQDYTNDGISDSPYSINQNNIDLHPLTISTVKSALVPTLQPQETPDEVMNESLVPEEELKWKESSAPVNITKQPEPQPTENMTEPSPEIPVDDQGTDQDITPTQEETTLSPYADIGVKKISGPESVCAGYEFNLTAIIENSGGYDADRFQVRYYLTEDKKVSPDDTLLGERTMKDLLSGSEKEIRESFMIPELIGLKNYYIAVIVNTDNSVFEDKKVNNTGYSSERMAIRKC</sequence>
<organism evidence="5 6">
    <name type="scientific">Methanospirillum stamsii</name>
    <dbReference type="NCBI Taxonomy" id="1277351"/>
    <lineage>
        <taxon>Archaea</taxon>
        <taxon>Methanobacteriati</taxon>
        <taxon>Methanobacteriota</taxon>
        <taxon>Stenosarchaea group</taxon>
        <taxon>Methanomicrobia</taxon>
        <taxon>Methanomicrobiales</taxon>
        <taxon>Methanospirillaceae</taxon>
        <taxon>Methanospirillum</taxon>
    </lineage>
</organism>
<dbReference type="Gene3D" id="2.60.40.10">
    <property type="entry name" value="Immunoglobulins"/>
    <property type="match status" value="2"/>
</dbReference>
<evidence type="ECO:0000256" key="1">
    <source>
        <dbReference type="SAM" id="MobiDB-lite"/>
    </source>
</evidence>
<feature type="compositionally biased region" description="Polar residues" evidence="1">
    <location>
        <begin position="448"/>
        <end position="463"/>
    </location>
</feature>
<dbReference type="SUPFAM" id="SSF51126">
    <property type="entry name" value="Pectin lyase-like"/>
    <property type="match status" value="1"/>
</dbReference>
<keyword evidence="6" id="KW-1185">Reference proteome</keyword>
<dbReference type="NCBIfam" id="TIGR03804">
    <property type="entry name" value="para_beta_helix"/>
    <property type="match status" value="1"/>
</dbReference>
<keyword evidence="2" id="KW-1133">Transmembrane helix</keyword>
<feature type="region of interest" description="Disordered" evidence="1">
    <location>
        <begin position="448"/>
        <end position="485"/>
    </location>
</feature>
<dbReference type="InterPro" id="IPR007742">
    <property type="entry name" value="NosD_dom"/>
</dbReference>
<dbReference type="InterPro" id="IPR011050">
    <property type="entry name" value="Pectin_lyase_fold/virulence"/>
</dbReference>
<evidence type="ECO:0000259" key="3">
    <source>
        <dbReference type="Pfam" id="PF05048"/>
    </source>
</evidence>
<dbReference type="OrthoDB" id="36243at2157"/>
<dbReference type="Gene3D" id="2.160.20.10">
    <property type="entry name" value="Single-stranded right-handed beta-helix, Pectin lyase-like"/>
    <property type="match status" value="1"/>
</dbReference>
<accession>A0A2V2MZA0</accession>
<dbReference type="Pfam" id="PF07705">
    <property type="entry name" value="CARDB"/>
    <property type="match status" value="2"/>
</dbReference>
<feature type="transmembrane region" description="Helical" evidence="2">
    <location>
        <begin position="20"/>
        <end position="40"/>
    </location>
</feature>
<protein>
    <recommendedName>
        <fullName evidence="7">Periplasmic copper-binding protein NosD beta helix domain-containing protein</fullName>
    </recommendedName>
</protein>
<feature type="domain" description="CARDB" evidence="4">
    <location>
        <begin position="492"/>
        <end position="599"/>
    </location>
</feature>
<feature type="domain" description="Periplasmic copper-binding protein NosD beta helix" evidence="3">
    <location>
        <begin position="223"/>
        <end position="372"/>
    </location>
</feature>
<dbReference type="GeneID" id="97608833"/>
<reference evidence="5 6" key="1">
    <citation type="submission" date="2018-05" db="EMBL/GenBank/DDBJ databases">
        <title>Draft genome of Methanospirillum stamsii Pt1.</title>
        <authorList>
            <person name="Dueholm M.S."/>
            <person name="Nielsen P.H."/>
            <person name="Bakmann L.F."/>
            <person name="Otzen D.E."/>
        </authorList>
    </citation>
    <scope>NUCLEOTIDE SEQUENCE [LARGE SCALE GENOMIC DNA]</scope>
    <source>
        <strain evidence="5 6">Pt1</strain>
    </source>
</reference>
<dbReference type="RefSeq" id="WP_109940875.1">
    <property type="nucleotide sequence ID" value="NZ_CP176366.1"/>
</dbReference>
<dbReference type="InterPro" id="IPR011635">
    <property type="entry name" value="CARDB"/>
</dbReference>
<dbReference type="EMBL" id="QGMZ01000018">
    <property type="protein sequence ID" value="PWR73464.1"/>
    <property type="molecule type" value="Genomic_DNA"/>
</dbReference>
<keyword evidence="2" id="KW-0472">Membrane</keyword>
<evidence type="ECO:0000313" key="5">
    <source>
        <dbReference type="EMBL" id="PWR73464.1"/>
    </source>
</evidence>
<evidence type="ECO:0000256" key="2">
    <source>
        <dbReference type="SAM" id="Phobius"/>
    </source>
</evidence>
<dbReference type="InterPro" id="IPR006626">
    <property type="entry name" value="PbH1"/>
</dbReference>
<proteinExistence type="predicted"/>
<gene>
    <name evidence="5" type="ORF">DLD82_09445</name>
</gene>
<evidence type="ECO:0008006" key="7">
    <source>
        <dbReference type="Google" id="ProtNLM"/>
    </source>
</evidence>
<feature type="compositionally biased region" description="Polar residues" evidence="1">
    <location>
        <begin position="476"/>
        <end position="485"/>
    </location>
</feature>
<name>A0A2V2MZA0_9EURY</name>
<dbReference type="Pfam" id="PF05048">
    <property type="entry name" value="NosD"/>
    <property type="match status" value="1"/>
</dbReference>
<dbReference type="AlphaFoldDB" id="A0A2V2MZA0"/>
<dbReference type="Proteomes" id="UP000245934">
    <property type="component" value="Unassembled WGS sequence"/>
</dbReference>
<dbReference type="SMART" id="SM00710">
    <property type="entry name" value="PbH1"/>
    <property type="match status" value="5"/>
</dbReference>
<comment type="caution">
    <text evidence="5">The sequence shown here is derived from an EMBL/GenBank/DDBJ whole genome shotgun (WGS) entry which is preliminary data.</text>
</comment>
<dbReference type="InterPro" id="IPR013783">
    <property type="entry name" value="Ig-like_fold"/>
</dbReference>